<dbReference type="SMART" id="SM00199">
    <property type="entry name" value="SCY"/>
    <property type="match status" value="1"/>
</dbReference>
<dbReference type="GO" id="GO:0008009">
    <property type="term" value="F:chemokine activity"/>
    <property type="evidence" value="ECO:0007669"/>
    <property type="project" value="InterPro"/>
</dbReference>
<evidence type="ECO:0000256" key="1">
    <source>
        <dbReference type="ARBA" id="ARBA00022514"/>
    </source>
</evidence>
<keyword evidence="1" id="KW-0202">Cytokine</keyword>
<keyword evidence="2" id="KW-0732">Signal</keyword>
<dbReference type="InterPro" id="IPR001811">
    <property type="entry name" value="Chemokine_IL8-like_dom"/>
</dbReference>
<dbReference type="CDD" id="cd00169">
    <property type="entry name" value="Chemokine"/>
    <property type="match status" value="1"/>
</dbReference>
<reference evidence="5" key="2">
    <citation type="submission" date="2019-02" db="EMBL/GenBank/DDBJ databases">
        <title>Opniocepnalus argus Var Kimnra genome.</title>
        <authorList>
            <person name="Zhou C."/>
            <person name="Xiao S."/>
        </authorList>
    </citation>
    <scope>NUCLEOTIDE SEQUENCE [LARGE SCALE GENOMIC DNA]</scope>
</reference>
<dbReference type="Pfam" id="PF00048">
    <property type="entry name" value="IL8"/>
    <property type="match status" value="1"/>
</dbReference>
<dbReference type="GO" id="GO:0005615">
    <property type="term" value="C:extracellular space"/>
    <property type="evidence" value="ECO:0007669"/>
    <property type="project" value="UniProtKB-KW"/>
</dbReference>
<feature type="chain" id="PRO_5026206032" evidence="2">
    <location>
        <begin position="21"/>
        <end position="98"/>
    </location>
</feature>
<dbReference type="EMBL" id="CM015717">
    <property type="protein sequence ID" value="KAF3690945.1"/>
    <property type="molecule type" value="Genomic_DNA"/>
</dbReference>
<sequence>MKFQALFFILILTCTYLCLAQGSYSNCCIGYVRNVRKSLHKHIKEYRIQETDGDCNLPAVVFSLPKSKSLKPQTICANPQDDWVKKLKSSLDLKLSKN</sequence>
<evidence type="ECO:0000313" key="5">
    <source>
        <dbReference type="Proteomes" id="UP000503349"/>
    </source>
</evidence>
<dbReference type="Gene3D" id="2.40.50.40">
    <property type="match status" value="1"/>
</dbReference>
<organism evidence="4 5">
    <name type="scientific">Channa argus</name>
    <name type="common">Northern snakehead</name>
    <name type="synonym">Ophicephalus argus</name>
    <dbReference type="NCBI Taxonomy" id="215402"/>
    <lineage>
        <taxon>Eukaryota</taxon>
        <taxon>Metazoa</taxon>
        <taxon>Chordata</taxon>
        <taxon>Craniata</taxon>
        <taxon>Vertebrata</taxon>
        <taxon>Euteleostomi</taxon>
        <taxon>Actinopterygii</taxon>
        <taxon>Neopterygii</taxon>
        <taxon>Teleostei</taxon>
        <taxon>Neoteleostei</taxon>
        <taxon>Acanthomorphata</taxon>
        <taxon>Anabantaria</taxon>
        <taxon>Anabantiformes</taxon>
        <taxon>Channoidei</taxon>
        <taxon>Channidae</taxon>
        <taxon>Channa</taxon>
    </lineage>
</organism>
<feature type="signal peptide" evidence="2">
    <location>
        <begin position="1"/>
        <end position="20"/>
    </location>
</feature>
<name>A0A6G1PKY3_CHAAH</name>
<dbReference type="InterPro" id="IPR039809">
    <property type="entry name" value="Chemokine_b/g/d"/>
</dbReference>
<proteinExistence type="predicted"/>
<dbReference type="InterPro" id="IPR036048">
    <property type="entry name" value="Interleukin_8-like_sf"/>
</dbReference>
<dbReference type="GO" id="GO:0006955">
    <property type="term" value="P:immune response"/>
    <property type="evidence" value="ECO:0007669"/>
    <property type="project" value="InterPro"/>
</dbReference>
<feature type="domain" description="Chemokine interleukin-8-like" evidence="3">
    <location>
        <begin position="24"/>
        <end position="91"/>
    </location>
</feature>
<dbReference type="AlphaFoldDB" id="A0A6G1PKY3"/>
<evidence type="ECO:0000313" key="4">
    <source>
        <dbReference type="EMBL" id="KAF3690945.1"/>
    </source>
</evidence>
<gene>
    <name evidence="4" type="ORF">EXN66_Car006619</name>
</gene>
<dbReference type="SUPFAM" id="SSF54117">
    <property type="entry name" value="Interleukin 8-like chemokines"/>
    <property type="match status" value="1"/>
</dbReference>
<dbReference type="PANTHER" id="PTHR12015">
    <property type="entry name" value="SMALL INDUCIBLE CYTOKINE A"/>
    <property type="match status" value="1"/>
</dbReference>
<accession>A0A6G1PKY3</accession>
<evidence type="ECO:0000256" key="2">
    <source>
        <dbReference type="SAM" id="SignalP"/>
    </source>
</evidence>
<protein>
    <submittedName>
        <fullName evidence="4">C-C motif chemokine 25</fullName>
    </submittedName>
</protein>
<keyword evidence="5" id="KW-1185">Reference proteome</keyword>
<evidence type="ECO:0000259" key="3">
    <source>
        <dbReference type="SMART" id="SM00199"/>
    </source>
</evidence>
<dbReference type="PANTHER" id="PTHR12015:SF186">
    <property type="entry name" value="C-C MOTIF CHEMOKINE 21-LIKE-RELATED"/>
    <property type="match status" value="1"/>
</dbReference>
<reference evidence="4 5" key="1">
    <citation type="submission" date="2019-02" db="EMBL/GenBank/DDBJ databases">
        <title>Opniocepnalus argus genome.</title>
        <authorList>
            <person name="Zhou C."/>
            <person name="Xiao S."/>
        </authorList>
    </citation>
    <scope>NUCLEOTIDE SEQUENCE [LARGE SCALE GENOMIC DNA]</scope>
    <source>
        <strain evidence="4">OARG1902GOOAL</strain>
        <tissue evidence="4">Muscle</tissue>
    </source>
</reference>
<dbReference type="Proteomes" id="UP000503349">
    <property type="component" value="Chromosome 6"/>
</dbReference>